<feature type="transmembrane region" description="Helical" evidence="1">
    <location>
        <begin position="306"/>
        <end position="325"/>
    </location>
</feature>
<dbReference type="AlphaFoldDB" id="A0A1H0AFP9"/>
<feature type="transmembrane region" description="Helical" evidence="1">
    <location>
        <begin position="337"/>
        <end position="358"/>
    </location>
</feature>
<keyword evidence="1" id="KW-0472">Membrane</keyword>
<keyword evidence="1" id="KW-1133">Transmembrane helix</keyword>
<reference evidence="2 3" key="1">
    <citation type="submission" date="2016-10" db="EMBL/GenBank/DDBJ databases">
        <authorList>
            <person name="de Groot N.N."/>
        </authorList>
    </citation>
    <scope>NUCLEOTIDE SEQUENCE [LARGE SCALE GENOMIC DNA]</scope>
    <source>
        <strain evidence="3">EB21,IBRC-M 10013,KCTC 4048</strain>
    </source>
</reference>
<keyword evidence="1" id="KW-0812">Transmembrane</keyword>
<accession>A0A1H0AFP9</accession>
<feature type="transmembrane region" description="Helical" evidence="1">
    <location>
        <begin position="276"/>
        <end position="300"/>
    </location>
</feature>
<dbReference type="Proteomes" id="UP000199370">
    <property type="component" value="Unassembled WGS sequence"/>
</dbReference>
<sequence>MNRRQVVLCLVAALLVGLALRTWPLWHSPLPFNPDGIVYARLVNGTVASGQFPLAEMATDELAFTALLTTVSHVTGMESLSHSQGVLAIIGTVPVLFLATVTARVSRQAGIGATGTRYAACLAAWTLAIEGLYLHRSMPVDEQTVGLLLVPLGLVSVVYTAERDRRWWWVSAVTLGVLPAVHNLDAFVMALALSLLIGIALRRDRLGSPKLYLSISACYWLWFVGYTLLADTLTAASVIQQSRISAVPDLVLAWLLLIAVTFAWYVGQRAHLKRTLLALVLTGWFVILALNAVTPIFPGLPQTNPTVLYGIAPLVVLVGLFAVGVPRTLDGDTGTTLVALVGAVTVVVGISLTAALTAEYLNTLYRVQTFAHFPVVAIASTGAALAVGRQAGAISAGTSSRSVAGALACLVLAASVASVPVAYGGLDVLSYKGVTTPAELRSSGFVVDRVDDSWTGDDHLVRITPYHGSADGRVEPTYAYLTGSPPPGCPMLVQRSWTTVGGQLYPRDPAAVSETRFVQLRVERNLVYASGVDDRVFLSVPRGRSSGC</sequence>
<dbReference type="RefSeq" id="WP_139172374.1">
    <property type="nucleotide sequence ID" value="NZ_FNIA01000026.1"/>
</dbReference>
<evidence type="ECO:0000313" key="3">
    <source>
        <dbReference type="Proteomes" id="UP000199370"/>
    </source>
</evidence>
<dbReference type="STRING" id="996166.SAMN05192554_12643"/>
<evidence type="ECO:0000313" key="2">
    <source>
        <dbReference type="EMBL" id="SDN31626.1"/>
    </source>
</evidence>
<feature type="transmembrane region" description="Helical" evidence="1">
    <location>
        <begin position="144"/>
        <end position="161"/>
    </location>
</feature>
<proteinExistence type="predicted"/>
<dbReference type="EMBL" id="FNIA01000026">
    <property type="protein sequence ID" value="SDN31626.1"/>
    <property type="molecule type" value="Genomic_DNA"/>
</dbReference>
<keyword evidence="3" id="KW-1185">Reference proteome</keyword>
<feature type="transmembrane region" description="Helical" evidence="1">
    <location>
        <begin position="403"/>
        <end position="426"/>
    </location>
</feature>
<gene>
    <name evidence="2" type="ORF">SAMN05192554_12643</name>
</gene>
<protein>
    <recommendedName>
        <fullName evidence="4">Sodium/phosphate symporter</fullName>
    </recommendedName>
</protein>
<feature type="transmembrane region" description="Helical" evidence="1">
    <location>
        <begin position="370"/>
        <end position="391"/>
    </location>
</feature>
<evidence type="ECO:0000256" key="1">
    <source>
        <dbReference type="SAM" id="Phobius"/>
    </source>
</evidence>
<dbReference type="OrthoDB" id="205566at2157"/>
<evidence type="ECO:0008006" key="4">
    <source>
        <dbReference type="Google" id="ProtNLM"/>
    </source>
</evidence>
<feature type="transmembrane region" description="Helical" evidence="1">
    <location>
        <begin position="250"/>
        <end position="267"/>
    </location>
</feature>
<feature type="transmembrane region" description="Helical" evidence="1">
    <location>
        <begin position="211"/>
        <end position="230"/>
    </location>
</feature>
<feature type="transmembrane region" description="Helical" evidence="1">
    <location>
        <begin position="85"/>
        <end position="103"/>
    </location>
</feature>
<feature type="transmembrane region" description="Helical" evidence="1">
    <location>
        <begin position="167"/>
        <end position="199"/>
    </location>
</feature>
<organism evidence="2 3">
    <name type="scientific">Haloarchaeobius iranensis</name>
    <dbReference type="NCBI Taxonomy" id="996166"/>
    <lineage>
        <taxon>Archaea</taxon>
        <taxon>Methanobacteriati</taxon>
        <taxon>Methanobacteriota</taxon>
        <taxon>Stenosarchaea group</taxon>
        <taxon>Halobacteria</taxon>
        <taxon>Halobacteriales</taxon>
        <taxon>Halorubellaceae</taxon>
        <taxon>Haloarchaeobius</taxon>
    </lineage>
</organism>
<name>A0A1H0AFP9_9EURY</name>